<accession>X1G101</accession>
<dbReference type="AlphaFoldDB" id="X1G101"/>
<protein>
    <submittedName>
        <fullName evidence="1">Uncharacterized protein</fullName>
    </submittedName>
</protein>
<gene>
    <name evidence="1" type="ORF">S03H2_20212</name>
</gene>
<organism evidence="1">
    <name type="scientific">marine sediment metagenome</name>
    <dbReference type="NCBI Taxonomy" id="412755"/>
    <lineage>
        <taxon>unclassified sequences</taxon>
        <taxon>metagenomes</taxon>
        <taxon>ecological metagenomes</taxon>
    </lineage>
</organism>
<evidence type="ECO:0000313" key="1">
    <source>
        <dbReference type="EMBL" id="GAH35279.1"/>
    </source>
</evidence>
<sequence length="67" mass="7929">MIRKGFIYKIERISKIRIILLLTQQKLRYFNFEKSKSKKNNLGLSFSSPLILPPHNNNPPNLKSRFV</sequence>
<dbReference type="EMBL" id="BARU01010629">
    <property type="protein sequence ID" value="GAH35279.1"/>
    <property type="molecule type" value="Genomic_DNA"/>
</dbReference>
<reference evidence="1" key="1">
    <citation type="journal article" date="2014" name="Front. Microbiol.">
        <title>High frequency of phylogenetically diverse reductive dehalogenase-homologous genes in deep subseafloor sedimentary metagenomes.</title>
        <authorList>
            <person name="Kawai M."/>
            <person name="Futagami T."/>
            <person name="Toyoda A."/>
            <person name="Takaki Y."/>
            <person name="Nishi S."/>
            <person name="Hori S."/>
            <person name="Arai W."/>
            <person name="Tsubouchi T."/>
            <person name="Morono Y."/>
            <person name="Uchiyama I."/>
            <person name="Ito T."/>
            <person name="Fujiyama A."/>
            <person name="Inagaki F."/>
            <person name="Takami H."/>
        </authorList>
    </citation>
    <scope>NUCLEOTIDE SEQUENCE</scope>
    <source>
        <strain evidence="1">Expedition CK06-06</strain>
    </source>
</reference>
<proteinExistence type="predicted"/>
<name>X1G101_9ZZZZ</name>
<comment type="caution">
    <text evidence="1">The sequence shown here is derived from an EMBL/GenBank/DDBJ whole genome shotgun (WGS) entry which is preliminary data.</text>
</comment>